<evidence type="ECO:0000256" key="1">
    <source>
        <dbReference type="ARBA" id="ARBA00010996"/>
    </source>
</evidence>
<dbReference type="PROSITE" id="PS51352">
    <property type="entry name" value="THIOREDOXIN_2"/>
    <property type="match status" value="1"/>
</dbReference>
<dbReference type="SUPFAM" id="SSF52833">
    <property type="entry name" value="Thioredoxin-like"/>
    <property type="match status" value="1"/>
</dbReference>
<name>A0A916YLA5_9SPHN</name>
<dbReference type="GO" id="GO:0046872">
    <property type="term" value="F:metal ion binding"/>
    <property type="evidence" value="ECO:0007669"/>
    <property type="project" value="UniProtKB-KW"/>
</dbReference>
<evidence type="ECO:0000256" key="2">
    <source>
        <dbReference type="ARBA" id="ARBA00023008"/>
    </source>
</evidence>
<feature type="domain" description="Thioredoxin" evidence="6">
    <location>
        <begin position="44"/>
        <end position="210"/>
    </location>
</feature>
<dbReference type="InterPro" id="IPR036249">
    <property type="entry name" value="Thioredoxin-like_sf"/>
</dbReference>
<feature type="signal peptide" evidence="5">
    <location>
        <begin position="1"/>
        <end position="28"/>
    </location>
</feature>
<dbReference type="InterPro" id="IPR003782">
    <property type="entry name" value="SCO1/SenC"/>
</dbReference>
<evidence type="ECO:0000256" key="3">
    <source>
        <dbReference type="PIRSR" id="PIRSR603782-1"/>
    </source>
</evidence>
<keyword evidence="2 3" id="KW-0186">Copper</keyword>
<keyword evidence="4" id="KW-1015">Disulfide bond</keyword>
<feature type="binding site" evidence="3">
    <location>
        <position position="175"/>
    </location>
    <ligand>
        <name>Cu cation</name>
        <dbReference type="ChEBI" id="CHEBI:23378"/>
    </ligand>
</feature>
<dbReference type="PANTHER" id="PTHR12151:SF25">
    <property type="entry name" value="LINALOOL DEHYDRATASE_ISOMERASE DOMAIN-CONTAINING PROTEIN"/>
    <property type="match status" value="1"/>
</dbReference>
<feature type="binding site" evidence="3">
    <location>
        <position position="82"/>
    </location>
    <ligand>
        <name>Cu cation</name>
        <dbReference type="ChEBI" id="CHEBI:23378"/>
    </ligand>
</feature>
<dbReference type="OrthoDB" id="9790194at2"/>
<evidence type="ECO:0000259" key="6">
    <source>
        <dbReference type="PROSITE" id="PS51352"/>
    </source>
</evidence>
<organism evidence="7 8">
    <name type="scientific">Croceicoccus pelagius</name>
    <dbReference type="NCBI Taxonomy" id="1703341"/>
    <lineage>
        <taxon>Bacteria</taxon>
        <taxon>Pseudomonadati</taxon>
        <taxon>Pseudomonadota</taxon>
        <taxon>Alphaproteobacteria</taxon>
        <taxon>Sphingomonadales</taxon>
        <taxon>Erythrobacteraceae</taxon>
        <taxon>Croceicoccus</taxon>
    </lineage>
</organism>
<keyword evidence="8" id="KW-1185">Reference proteome</keyword>
<dbReference type="FunFam" id="3.40.30.10:FF:000013">
    <property type="entry name" value="Blast:Protein SCO1 homolog, mitochondrial"/>
    <property type="match status" value="1"/>
</dbReference>
<comment type="similarity">
    <text evidence="1">Belongs to the SCO1/2 family.</text>
</comment>
<dbReference type="InterPro" id="IPR013766">
    <property type="entry name" value="Thioredoxin_domain"/>
</dbReference>
<protein>
    <submittedName>
        <fullName evidence="7">Electron transporter SenC</fullName>
    </submittedName>
</protein>
<accession>A0A916YLA5</accession>
<dbReference type="CDD" id="cd02968">
    <property type="entry name" value="SCO"/>
    <property type="match status" value="1"/>
</dbReference>
<gene>
    <name evidence="7" type="ORF">GCM10010989_26270</name>
</gene>
<dbReference type="EMBL" id="BMIO01000008">
    <property type="protein sequence ID" value="GGD50800.1"/>
    <property type="molecule type" value="Genomic_DNA"/>
</dbReference>
<evidence type="ECO:0000256" key="4">
    <source>
        <dbReference type="PIRSR" id="PIRSR603782-2"/>
    </source>
</evidence>
<dbReference type="Pfam" id="PF02630">
    <property type="entry name" value="SCO1-SenC"/>
    <property type="match status" value="1"/>
</dbReference>
<proteinExistence type="inferred from homology"/>
<evidence type="ECO:0000313" key="8">
    <source>
        <dbReference type="Proteomes" id="UP000598997"/>
    </source>
</evidence>
<reference evidence="7 8" key="1">
    <citation type="journal article" date="2014" name="Int. J. Syst. Evol. Microbiol.">
        <title>Complete genome sequence of Corynebacterium casei LMG S-19264T (=DSM 44701T), isolated from a smear-ripened cheese.</title>
        <authorList>
            <consortium name="US DOE Joint Genome Institute (JGI-PGF)"/>
            <person name="Walter F."/>
            <person name="Albersmeier A."/>
            <person name="Kalinowski J."/>
            <person name="Ruckert C."/>
        </authorList>
    </citation>
    <scope>NUCLEOTIDE SEQUENCE [LARGE SCALE GENOMIC DNA]</scope>
    <source>
        <strain evidence="7 8">CGMCC 1.15358</strain>
    </source>
</reference>
<dbReference type="Gene3D" id="3.40.30.10">
    <property type="entry name" value="Glutaredoxin"/>
    <property type="match status" value="1"/>
</dbReference>
<keyword evidence="3" id="KW-0479">Metal-binding</keyword>
<feature type="binding site" evidence="3">
    <location>
        <position position="86"/>
    </location>
    <ligand>
        <name>Cu cation</name>
        <dbReference type="ChEBI" id="CHEBI:23378"/>
    </ligand>
</feature>
<dbReference type="PANTHER" id="PTHR12151">
    <property type="entry name" value="ELECTRON TRANSPORT PROTIN SCO1/SENC FAMILY MEMBER"/>
    <property type="match status" value="1"/>
</dbReference>
<feature type="chain" id="PRO_5038093854" evidence="5">
    <location>
        <begin position="29"/>
        <end position="210"/>
    </location>
</feature>
<evidence type="ECO:0000313" key="7">
    <source>
        <dbReference type="EMBL" id="GGD50800.1"/>
    </source>
</evidence>
<dbReference type="PROSITE" id="PS51257">
    <property type="entry name" value="PROKAR_LIPOPROTEIN"/>
    <property type="match status" value="1"/>
</dbReference>
<dbReference type="AlphaFoldDB" id="A0A916YLA5"/>
<evidence type="ECO:0000256" key="5">
    <source>
        <dbReference type="SAM" id="SignalP"/>
    </source>
</evidence>
<keyword evidence="5" id="KW-0732">Signal</keyword>
<sequence>MNRPAMPRYNMTRSLLRALPLAAAALLAGCGPQGGSALEIEPPLEGAAIGGDFTLVGKDGQAVSWSDFNGQWRIVYFGYTFCPDVCPVDAAAIGQGLSAFEKAHPDLGKQVTPIFITVDPERDTPEVVGEFAANFHPRMVGLTGTQDVIDATAKKFVVYHEKGEPSEGGGYLVNHTNQTVLFDPEGEPVALLPTDMGGPAVAEELAKWVK</sequence>
<comment type="caution">
    <text evidence="7">The sequence shown here is derived from an EMBL/GenBank/DDBJ whole genome shotgun (WGS) entry which is preliminary data.</text>
</comment>
<dbReference type="Proteomes" id="UP000598997">
    <property type="component" value="Unassembled WGS sequence"/>
</dbReference>
<feature type="disulfide bond" description="Redox-active" evidence="4">
    <location>
        <begin position="82"/>
        <end position="86"/>
    </location>
</feature>